<accession>A0A0F9PUD3</accession>
<comment type="caution">
    <text evidence="1">The sequence shown here is derived from an EMBL/GenBank/DDBJ whole genome shotgun (WGS) entry which is preliminary data.</text>
</comment>
<proteinExistence type="predicted"/>
<organism evidence="1">
    <name type="scientific">marine sediment metagenome</name>
    <dbReference type="NCBI Taxonomy" id="412755"/>
    <lineage>
        <taxon>unclassified sequences</taxon>
        <taxon>metagenomes</taxon>
        <taxon>ecological metagenomes</taxon>
    </lineage>
</organism>
<reference evidence="1" key="1">
    <citation type="journal article" date="2015" name="Nature">
        <title>Complex archaea that bridge the gap between prokaryotes and eukaryotes.</title>
        <authorList>
            <person name="Spang A."/>
            <person name="Saw J.H."/>
            <person name="Jorgensen S.L."/>
            <person name="Zaremba-Niedzwiedzka K."/>
            <person name="Martijn J."/>
            <person name="Lind A.E."/>
            <person name="van Eijk R."/>
            <person name="Schleper C."/>
            <person name="Guy L."/>
            <person name="Ettema T.J."/>
        </authorList>
    </citation>
    <scope>NUCLEOTIDE SEQUENCE</scope>
</reference>
<dbReference type="EMBL" id="LAZR01005836">
    <property type="protein sequence ID" value="KKM96772.1"/>
    <property type="molecule type" value="Genomic_DNA"/>
</dbReference>
<sequence>MYEIAENTLRIMLEKGIHIRDTLFPYSITDKQYVNLDNYYKNGGKYKKDDPFNVVIIWDNEIKFGGSSGAKGYKAYLVPELQSCAFDLSPILIHPRYSTNNGSHVIVHELVHKFQHVIMSEETNYINFNGKNWSKYISQRTELEAHYVQCIYILRYNQQWLKEVVSSQFPDEYIILLRKIKDLTTDPFSHDQAKKVVKSFSDLRLIGSNAVKPGHQNTNEKKKFSIVFTAVEYHKLIDSYALVRE</sequence>
<evidence type="ECO:0000313" key="1">
    <source>
        <dbReference type="EMBL" id="KKM96772.1"/>
    </source>
</evidence>
<protein>
    <submittedName>
        <fullName evidence="1">Uncharacterized protein</fullName>
    </submittedName>
</protein>
<dbReference type="AlphaFoldDB" id="A0A0F9PUD3"/>
<name>A0A0F9PUD3_9ZZZZ</name>
<gene>
    <name evidence="1" type="ORF">LCGC14_1174690</name>
</gene>